<dbReference type="Proteomes" id="UP001610861">
    <property type="component" value="Unassembled WGS sequence"/>
</dbReference>
<accession>A0ABW7Q622</accession>
<name>A0ABW7Q622_9MICO</name>
<comment type="caution">
    <text evidence="4">The sequence shown here is derived from an EMBL/GenBank/DDBJ whole genome shotgun (WGS) entry which is preliminary data.</text>
</comment>
<dbReference type="EMBL" id="JBIQWL010000002">
    <property type="protein sequence ID" value="MFH8249917.1"/>
    <property type="molecule type" value="Genomic_DNA"/>
</dbReference>
<evidence type="ECO:0000313" key="5">
    <source>
        <dbReference type="Proteomes" id="UP001610861"/>
    </source>
</evidence>
<evidence type="ECO:0000256" key="3">
    <source>
        <dbReference type="SAM" id="SignalP"/>
    </source>
</evidence>
<feature type="chain" id="PRO_5046834754" evidence="3">
    <location>
        <begin position="20"/>
        <end position="223"/>
    </location>
</feature>
<feature type="region of interest" description="Disordered" evidence="1">
    <location>
        <begin position="17"/>
        <end position="36"/>
    </location>
</feature>
<feature type="transmembrane region" description="Helical" evidence="2">
    <location>
        <begin position="191"/>
        <end position="215"/>
    </location>
</feature>
<keyword evidence="2" id="KW-1133">Transmembrane helix</keyword>
<keyword evidence="5" id="KW-1185">Reference proteome</keyword>
<keyword evidence="2" id="KW-0472">Membrane</keyword>
<organism evidence="4 5">
    <name type="scientific">Microbacterium alkaliflavum</name>
    <dbReference type="NCBI Taxonomy" id="3248839"/>
    <lineage>
        <taxon>Bacteria</taxon>
        <taxon>Bacillati</taxon>
        <taxon>Actinomycetota</taxon>
        <taxon>Actinomycetes</taxon>
        <taxon>Micrococcales</taxon>
        <taxon>Microbacteriaceae</taxon>
        <taxon>Microbacterium</taxon>
    </lineage>
</organism>
<evidence type="ECO:0000256" key="2">
    <source>
        <dbReference type="SAM" id="Phobius"/>
    </source>
</evidence>
<proteinExistence type="predicted"/>
<sequence length="223" mass="22897">MSAAIATTLVLGVPTAGYATEGSDPSPSPSPTGYTPTQLSNPTLAGSTAVGECNGDVPWISFTVTLVDPDNQSTSHTAHLVLTNGTETADIPLGELVDNHLSGRVLWPGASVDAAGNPTGWPGWAFENGKWVETDGNFRWTRGAITATLEVNPSLVVPLSYPPSTPNCATNPPVTPVGSTTSSTVLPVTGLGVAVLPISIAGALLAVAGIVLLLLRRRRRTHS</sequence>
<evidence type="ECO:0000313" key="4">
    <source>
        <dbReference type="EMBL" id="MFH8249917.1"/>
    </source>
</evidence>
<keyword evidence="2" id="KW-0812">Transmembrane</keyword>
<dbReference type="RefSeq" id="WP_396639869.1">
    <property type="nucleotide sequence ID" value="NZ_JBIQWL010000002.1"/>
</dbReference>
<keyword evidence="3" id="KW-0732">Signal</keyword>
<evidence type="ECO:0000256" key="1">
    <source>
        <dbReference type="SAM" id="MobiDB-lite"/>
    </source>
</evidence>
<protein>
    <submittedName>
        <fullName evidence="4">LPXTG cell wall anchor domain-containing protein</fullName>
    </submittedName>
</protein>
<reference evidence="4 5" key="1">
    <citation type="submission" date="2024-09" db="EMBL/GenBank/DDBJ databases">
        <authorList>
            <person name="Pan X."/>
        </authorList>
    </citation>
    <scope>NUCLEOTIDE SEQUENCE [LARGE SCALE GENOMIC DNA]</scope>
    <source>
        <strain evidence="4 5">B2969</strain>
    </source>
</reference>
<feature type="signal peptide" evidence="3">
    <location>
        <begin position="1"/>
        <end position="19"/>
    </location>
</feature>
<gene>
    <name evidence="4" type="ORF">ACH3VR_06070</name>
</gene>
<dbReference type="NCBIfam" id="TIGR01167">
    <property type="entry name" value="LPXTG_anchor"/>
    <property type="match status" value="1"/>
</dbReference>